<feature type="domain" description="Xylose isomerase-like TIM barrel" evidence="1">
    <location>
        <begin position="40"/>
        <end position="142"/>
    </location>
</feature>
<dbReference type="InterPro" id="IPR036237">
    <property type="entry name" value="Xyl_isomerase-like_sf"/>
</dbReference>
<dbReference type="EMBL" id="UINC01061797">
    <property type="protein sequence ID" value="SVB87747.1"/>
    <property type="molecule type" value="Genomic_DNA"/>
</dbReference>
<gene>
    <name evidence="2" type="ORF">METZ01_LOCUS240601</name>
</gene>
<sequence>MTPKGIAVDPLLNTIMLEPNRWTAEKRLSWPLIDLLEPVQLAGFHQIEIWQYHISDLNDGEVEDLRARQEQLGMQTIAVGAYPQFHHQDGGAETYAAELERTVEVSAAMGANVFKIFPGRVASADADAGVRERTLQRLRALAGNVSE</sequence>
<evidence type="ECO:0000313" key="2">
    <source>
        <dbReference type="EMBL" id="SVB87747.1"/>
    </source>
</evidence>
<name>A0A382HLE0_9ZZZZ</name>
<dbReference type="SUPFAM" id="SSF51658">
    <property type="entry name" value="Xylose isomerase-like"/>
    <property type="match status" value="1"/>
</dbReference>
<dbReference type="Pfam" id="PF01261">
    <property type="entry name" value="AP_endonuc_2"/>
    <property type="match status" value="1"/>
</dbReference>
<reference evidence="2" key="1">
    <citation type="submission" date="2018-05" db="EMBL/GenBank/DDBJ databases">
        <authorList>
            <person name="Lanie J.A."/>
            <person name="Ng W.-L."/>
            <person name="Kazmierczak K.M."/>
            <person name="Andrzejewski T.M."/>
            <person name="Davidsen T.M."/>
            <person name="Wayne K.J."/>
            <person name="Tettelin H."/>
            <person name="Glass J.I."/>
            <person name="Rusch D."/>
            <person name="Podicherti R."/>
            <person name="Tsui H.-C.T."/>
            <person name="Winkler M.E."/>
        </authorList>
    </citation>
    <scope>NUCLEOTIDE SEQUENCE</scope>
</reference>
<dbReference type="AlphaFoldDB" id="A0A382HLE0"/>
<accession>A0A382HLE0</accession>
<feature type="non-terminal residue" evidence="2">
    <location>
        <position position="147"/>
    </location>
</feature>
<protein>
    <recommendedName>
        <fullName evidence="1">Xylose isomerase-like TIM barrel domain-containing protein</fullName>
    </recommendedName>
</protein>
<proteinExistence type="predicted"/>
<organism evidence="2">
    <name type="scientific">marine metagenome</name>
    <dbReference type="NCBI Taxonomy" id="408172"/>
    <lineage>
        <taxon>unclassified sequences</taxon>
        <taxon>metagenomes</taxon>
        <taxon>ecological metagenomes</taxon>
    </lineage>
</organism>
<dbReference type="Gene3D" id="3.20.20.150">
    <property type="entry name" value="Divalent-metal-dependent TIM barrel enzymes"/>
    <property type="match status" value="1"/>
</dbReference>
<dbReference type="InterPro" id="IPR013022">
    <property type="entry name" value="Xyl_isomerase-like_TIM-brl"/>
</dbReference>
<evidence type="ECO:0000259" key="1">
    <source>
        <dbReference type="Pfam" id="PF01261"/>
    </source>
</evidence>